<evidence type="ECO:0000256" key="1">
    <source>
        <dbReference type="ARBA" id="ARBA00004141"/>
    </source>
</evidence>
<dbReference type="OrthoDB" id="3936150at2759"/>
<accession>A0A7R9MG51</accession>
<keyword evidence="4 5" id="KW-0472">Membrane</keyword>
<evidence type="ECO:0000256" key="3">
    <source>
        <dbReference type="ARBA" id="ARBA00022989"/>
    </source>
</evidence>
<name>A0A7R9MG51_9ACAR</name>
<dbReference type="InterPro" id="IPR036259">
    <property type="entry name" value="MFS_trans_sf"/>
</dbReference>
<sequence>IFVQWDVVCDNSWKLPLSQSVLMIGVLFGNIFFGSFSDRYGRKALFTFAPIICLTSSLFTSFAPNLYVFTILTAITAACIVGMSQASFIIGIEFIGDKYRVLCANLQEIIYSSGTILLCIIAYNVRDWRYLQLVLSLPIILTIFYPWYVQLFPESIRWQVSNGKFNKALITLRKAALWNGCQLNEPEFTHQKILNHSIIDSMIFYGLSFQASSMGSNTYLTLGAIAAADIPANIIVTLVMQFFGRKKILFVFSLLAGLSCLSTILIPHSSPLFTIVAIFGKSNISASYTLMYIYSAEIFPTVVRSTGI</sequence>
<dbReference type="Pfam" id="PF00083">
    <property type="entry name" value="Sugar_tr"/>
    <property type="match status" value="1"/>
</dbReference>
<keyword evidence="8" id="KW-1185">Reference proteome</keyword>
<feature type="non-terminal residue" evidence="7">
    <location>
        <position position="1"/>
    </location>
</feature>
<dbReference type="GO" id="GO:0022857">
    <property type="term" value="F:transmembrane transporter activity"/>
    <property type="evidence" value="ECO:0007669"/>
    <property type="project" value="InterPro"/>
</dbReference>
<dbReference type="PANTHER" id="PTHR24064">
    <property type="entry name" value="SOLUTE CARRIER FAMILY 22 MEMBER"/>
    <property type="match status" value="1"/>
</dbReference>
<evidence type="ECO:0000256" key="5">
    <source>
        <dbReference type="SAM" id="Phobius"/>
    </source>
</evidence>
<organism evidence="7">
    <name type="scientific">Oppiella nova</name>
    <dbReference type="NCBI Taxonomy" id="334625"/>
    <lineage>
        <taxon>Eukaryota</taxon>
        <taxon>Metazoa</taxon>
        <taxon>Ecdysozoa</taxon>
        <taxon>Arthropoda</taxon>
        <taxon>Chelicerata</taxon>
        <taxon>Arachnida</taxon>
        <taxon>Acari</taxon>
        <taxon>Acariformes</taxon>
        <taxon>Sarcoptiformes</taxon>
        <taxon>Oribatida</taxon>
        <taxon>Brachypylina</taxon>
        <taxon>Oppioidea</taxon>
        <taxon>Oppiidae</taxon>
        <taxon>Oppiella</taxon>
    </lineage>
</organism>
<keyword evidence="3 5" id="KW-1133">Transmembrane helix</keyword>
<comment type="subcellular location">
    <subcellularLocation>
        <location evidence="1">Membrane</location>
        <topology evidence="1">Multi-pass membrane protein</topology>
    </subcellularLocation>
</comment>
<dbReference type="InterPro" id="IPR020846">
    <property type="entry name" value="MFS_dom"/>
</dbReference>
<feature type="transmembrane region" description="Helical" evidence="5">
    <location>
        <begin position="130"/>
        <end position="149"/>
    </location>
</feature>
<dbReference type="GO" id="GO:0016020">
    <property type="term" value="C:membrane"/>
    <property type="evidence" value="ECO:0007669"/>
    <property type="project" value="UniProtKB-SubCell"/>
</dbReference>
<dbReference type="SUPFAM" id="SSF103473">
    <property type="entry name" value="MFS general substrate transporter"/>
    <property type="match status" value="1"/>
</dbReference>
<evidence type="ECO:0000313" key="8">
    <source>
        <dbReference type="Proteomes" id="UP000728032"/>
    </source>
</evidence>
<feature type="non-terminal residue" evidence="7">
    <location>
        <position position="308"/>
    </location>
</feature>
<evidence type="ECO:0000256" key="2">
    <source>
        <dbReference type="ARBA" id="ARBA00022692"/>
    </source>
</evidence>
<feature type="domain" description="Major facilitator superfamily (MFS) profile" evidence="6">
    <location>
        <begin position="1"/>
        <end position="308"/>
    </location>
</feature>
<proteinExistence type="predicted"/>
<feature type="transmembrane region" description="Helical" evidence="5">
    <location>
        <begin position="248"/>
        <end position="266"/>
    </location>
</feature>
<gene>
    <name evidence="7" type="ORF">ONB1V03_LOCUS15880</name>
</gene>
<dbReference type="EMBL" id="CAJPVJ010016987">
    <property type="protein sequence ID" value="CAG2176446.1"/>
    <property type="molecule type" value="Genomic_DNA"/>
</dbReference>
<dbReference type="AlphaFoldDB" id="A0A7R9MG51"/>
<evidence type="ECO:0000259" key="6">
    <source>
        <dbReference type="PROSITE" id="PS50850"/>
    </source>
</evidence>
<dbReference type="InterPro" id="IPR005828">
    <property type="entry name" value="MFS_sugar_transport-like"/>
</dbReference>
<feature type="transmembrane region" description="Helical" evidence="5">
    <location>
        <begin position="44"/>
        <end position="63"/>
    </location>
</feature>
<dbReference type="PROSITE" id="PS50850">
    <property type="entry name" value="MFS"/>
    <property type="match status" value="1"/>
</dbReference>
<feature type="transmembrane region" description="Helical" evidence="5">
    <location>
        <begin position="272"/>
        <end position="294"/>
    </location>
</feature>
<dbReference type="Proteomes" id="UP000728032">
    <property type="component" value="Unassembled WGS sequence"/>
</dbReference>
<keyword evidence="2 5" id="KW-0812">Transmembrane</keyword>
<protein>
    <recommendedName>
        <fullName evidence="6">Major facilitator superfamily (MFS) profile domain-containing protein</fullName>
    </recommendedName>
</protein>
<dbReference type="EMBL" id="OC931812">
    <property type="protein sequence ID" value="CAD7659284.1"/>
    <property type="molecule type" value="Genomic_DNA"/>
</dbReference>
<evidence type="ECO:0000313" key="7">
    <source>
        <dbReference type="EMBL" id="CAD7659284.1"/>
    </source>
</evidence>
<dbReference type="Gene3D" id="1.20.1250.20">
    <property type="entry name" value="MFS general substrate transporter like domains"/>
    <property type="match status" value="2"/>
</dbReference>
<evidence type="ECO:0000256" key="4">
    <source>
        <dbReference type="ARBA" id="ARBA00023136"/>
    </source>
</evidence>
<feature type="transmembrane region" description="Helical" evidence="5">
    <location>
        <begin position="69"/>
        <end position="90"/>
    </location>
</feature>
<feature type="transmembrane region" description="Helical" evidence="5">
    <location>
        <begin position="20"/>
        <end position="37"/>
    </location>
</feature>
<reference evidence="7" key="1">
    <citation type="submission" date="2020-11" db="EMBL/GenBank/DDBJ databases">
        <authorList>
            <person name="Tran Van P."/>
        </authorList>
    </citation>
    <scope>NUCLEOTIDE SEQUENCE</scope>
</reference>